<dbReference type="Bgee" id="ENSACAG00000024528">
    <property type="expression patterns" value="Expressed in lung and 8 other cell types or tissues"/>
</dbReference>
<dbReference type="InterPro" id="IPR050208">
    <property type="entry name" value="MHC_class-I_related"/>
</dbReference>
<dbReference type="AlphaFoldDB" id="A0A803TY18"/>
<dbReference type="Ensembl" id="ENSACAT00000045383.1">
    <property type="protein sequence ID" value="ENSACAP00000040108.1"/>
    <property type="gene ID" value="ENSACAG00000024528.2"/>
</dbReference>
<evidence type="ECO:0000256" key="1">
    <source>
        <dbReference type="ARBA" id="ARBA00004479"/>
    </source>
</evidence>
<feature type="domain" description="MHC class I-like antigen recognition-like" evidence="11">
    <location>
        <begin position="31"/>
        <end position="214"/>
    </location>
</feature>
<dbReference type="SUPFAM" id="SSF54452">
    <property type="entry name" value="MHC antigen-recognition domain"/>
    <property type="match status" value="1"/>
</dbReference>
<dbReference type="InterPro" id="IPR013783">
    <property type="entry name" value="Ig-like_fold"/>
</dbReference>
<dbReference type="GO" id="GO:0005615">
    <property type="term" value="C:extracellular space"/>
    <property type="evidence" value="ECO:0000318"/>
    <property type="project" value="GO_Central"/>
</dbReference>
<keyword evidence="9" id="KW-0325">Glycoprotein</keyword>
<sequence>MHAPVAPFPVFLRHWNNAPPPSSPPPPGSSSHSLRYFTTIVSEPGQEVPQFFSVGYVDDQEVTSYDAKARRDLPKAPWMRKRNSQVAWNWEQIFRVGLGTLLGYYNQSGGDLRKMNIPAFCGSLSGAHTLQWMYGCEMRKDRSKVGYFQYGYDGRDYLSLDKETLTWTAANVPAQNTKRKWEANHAFLQYSKDYLEKDCIEWLQRYLDYGKETLLRTEKPEVKVTRKEDYDGMETLTCHDGEVWMQDVFHGLVSPNSDGTYYTWRSIKVDPKESEHYKCHMEHDGLPNPVDVAWEEPGEHNGAVLGCFFIMVIILGTEIATSSSAKSDRGSWELGYSLNVHKHICFNLGLHELPSS</sequence>
<proteinExistence type="inferred from homology"/>
<evidence type="ECO:0000256" key="3">
    <source>
        <dbReference type="ARBA" id="ARBA00022692"/>
    </source>
</evidence>
<organism evidence="12 13">
    <name type="scientific">Anolis carolinensis</name>
    <name type="common">Green anole</name>
    <name type="synonym">American chameleon</name>
    <dbReference type="NCBI Taxonomy" id="28377"/>
    <lineage>
        <taxon>Eukaryota</taxon>
        <taxon>Metazoa</taxon>
        <taxon>Chordata</taxon>
        <taxon>Craniata</taxon>
        <taxon>Vertebrata</taxon>
        <taxon>Euteleostomi</taxon>
        <taxon>Lepidosauria</taxon>
        <taxon>Squamata</taxon>
        <taxon>Bifurcata</taxon>
        <taxon>Unidentata</taxon>
        <taxon>Episquamata</taxon>
        <taxon>Toxicofera</taxon>
        <taxon>Iguania</taxon>
        <taxon>Dactyloidae</taxon>
        <taxon>Anolis</taxon>
    </lineage>
</organism>
<evidence type="ECO:0000256" key="6">
    <source>
        <dbReference type="ARBA" id="ARBA00022989"/>
    </source>
</evidence>
<dbReference type="InParanoid" id="A0A803TY18"/>
<dbReference type="GO" id="GO:0002474">
    <property type="term" value="P:antigen processing and presentation of peptide antigen via MHC class I"/>
    <property type="evidence" value="ECO:0007669"/>
    <property type="project" value="UniProtKB-KW"/>
</dbReference>
<protein>
    <recommendedName>
        <fullName evidence="11">MHC class I-like antigen recognition-like domain-containing protein</fullName>
    </recommendedName>
</protein>
<dbReference type="GO" id="GO:0006955">
    <property type="term" value="P:immune response"/>
    <property type="evidence" value="ECO:0000318"/>
    <property type="project" value="GO_Central"/>
</dbReference>
<dbReference type="InterPro" id="IPR037055">
    <property type="entry name" value="MHC_I-like_Ag-recog_sf"/>
</dbReference>
<keyword evidence="3" id="KW-0812">Transmembrane</keyword>
<dbReference type="InterPro" id="IPR011162">
    <property type="entry name" value="MHC_I/II-like_Ag-recog"/>
</dbReference>
<reference evidence="12" key="3">
    <citation type="submission" date="2025-09" db="UniProtKB">
        <authorList>
            <consortium name="Ensembl"/>
        </authorList>
    </citation>
    <scope>IDENTIFICATION</scope>
</reference>
<comment type="subcellular location">
    <subcellularLocation>
        <location evidence="1">Membrane</location>
        <topology evidence="1">Single-pass type I membrane protein</topology>
    </subcellularLocation>
</comment>
<dbReference type="InterPro" id="IPR001039">
    <property type="entry name" value="MHC_I_a_a1/a2"/>
</dbReference>
<evidence type="ECO:0000256" key="2">
    <source>
        <dbReference type="ARBA" id="ARBA00022451"/>
    </source>
</evidence>
<dbReference type="GO" id="GO:0042612">
    <property type="term" value="C:MHC class I protein complex"/>
    <property type="evidence" value="ECO:0007669"/>
    <property type="project" value="UniProtKB-KW"/>
</dbReference>
<dbReference type="FunFam" id="3.30.500.10:FF:000001">
    <property type="entry name" value="H-2 class I histocompatibility antigen, alpha chain"/>
    <property type="match status" value="1"/>
</dbReference>
<evidence type="ECO:0000256" key="4">
    <source>
        <dbReference type="ARBA" id="ARBA00022729"/>
    </source>
</evidence>
<evidence type="ECO:0000256" key="10">
    <source>
        <dbReference type="RuleBase" id="RU004439"/>
    </source>
</evidence>
<accession>A0A803TY18</accession>
<comment type="similarity">
    <text evidence="10">Belongs to the MHC class I family.</text>
</comment>
<evidence type="ECO:0000313" key="12">
    <source>
        <dbReference type="Ensembl" id="ENSACAP00000040108.1"/>
    </source>
</evidence>
<evidence type="ECO:0000256" key="9">
    <source>
        <dbReference type="ARBA" id="ARBA00023180"/>
    </source>
</evidence>
<dbReference type="PRINTS" id="PR01638">
    <property type="entry name" value="MHCCLASSI"/>
</dbReference>
<dbReference type="PANTHER" id="PTHR16675:SF242">
    <property type="entry name" value="MAJOR HISTOCOMPATIBILITY COMPLEX CLASS I-RELATED GENE PROTEIN"/>
    <property type="match status" value="1"/>
</dbReference>
<evidence type="ECO:0000313" key="13">
    <source>
        <dbReference type="Proteomes" id="UP000001646"/>
    </source>
</evidence>
<keyword evidence="13" id="KW-1185">Reference proteome</keyword>
<keyword evidence="8" id="KW-1015">Disulfide bond</keyword>
<dbReference type="PANTHER" id="PTHR16675">
    <property type="entry name" value="MHC CLASS I-RELATED"/>
    <property type="match status" value="1"/>
</dbReference>
<name>A0A803TY18_ANOCA</name>
<evidence type="ECO:0000259" key="11">
    <source>
        <dbReference type="Pfam" id="PF00129"/>
    </source>
</evidence>
<dbReference type="GeneTree" id="ENSGT01150000286995"/>
<evidence type="ECO:0000256" key="5">
    <source>
        <dbReference type="ARBA" id="ARBA00022859"/>
    </source>
</evidence>
<keyword evidence="7" id="KW-0472">Membrane</keyword>
<dbReference type="GO" id="GO:0009897">
    <property type="term" value="C:external side of plasma membrane"/>
    <property type="evidence" value="ECO:0000318"/>
    <property type="project" value="GO_Central"/>
</dbReference>
<evidence type="ECO:0000256" key="8">
    <source>
        <dbReference type="ARBA" id="ARBA00023157"/>
    </source>
</evidence>
<dbReference type="FunCoup" id="A0A803TY18">
    <property type="interactions" value="148"/>
</dbReference>
<keyword evidence="2" id="KW-0490">MHC I</keyword>
<keyword evidence="4" id="KW-0732">Signal</keyword>
<evidence type="ECO:0000256" key="7">
    <source>
        <dbReference type="ARBA" id="ARBA00023136"/>
    </source>
</evidence>
<dbReference type="InterPro" id="IPR036179">
    <property type="entry name" value="Ig-like_dom_sf"/>
</dbReference>
<reference evidence="12" key="1">
    <citation type="submission" date="2009-12" db="EMBL/GenBank/DDBJ databases">
        <title>The Genome Sequence of Anolis carolinensis (Green Anole Lizard).</title>
        <authorList>
            <consortium name="The Genome Sequencing Platform"/>
            <person name="Di Palma F."/>
            <person name="Alfoldi J."/>
            <person name="Heiman D."/>
            <person name="Young S."/>
            <person name="Grabherr M."/>
            <person name="Johnson J."/>
            <person name="Lander E.S."/>
            <person name="Lindblad-Toh K."/>
        </authorList>
    </citation>
    <scope>NUCLEOTIDE SEQUENCE [LARGE SCALE GENOMIC DNA]</scope>
    <source>
        <strain evidence="12">JBL SC #1</strain>
    </source>
</reference>
<keyword evidence="6" id="KW-1133">Transmembrane helix</keyword>
<dbReference type="Pfam" id="PF00129">
    <property type="entry name" value="MHC_I"/>
    <property type="match status" value="1"/>
</dbReference>
<keyword evidence="5" id="KW-0391">Immunity</keyword>
<dbReference type="Gene3D" id="3.30.500.10">
    <property type="entry name" value="MHC class I-like antigen recognition-like"/>
    <property type="match status" value="1"/>
</dbReference>
<reference evidence="12" key="2">
    <citation type="submission" date="2025-08" db="UniProtKB">
        <authorList>
            <consortium name="Ensembl"/>
        </authorList>
    </citation>
    <scope>IDENTIFICATION</scope>
</reference>
<dbReference type="SUPFAM" id="SSF48726">
    <property type="entry name" value="Immunoglobulin"/>
    <property type="match status" value="1"/>
</dbReference>
<dbReference type="Gene3D" id="2.60.40.10">
    <property type="entry name" value="Immunoglobulins"/>
    <property type="match status" value="1"/>
</dbReference>
<dbReference type="InterPro" id="IPR011161">
    <property type="entry name" value="MHC_I-like_Ag-recog"/>
</dbReference>
<dbReference type="Proteomes" id="UP000001646">
    <property type="component" value="Unplaced"/>
</dbReference>